<feature type="chain" id="PRO_5040814820" evidence="2">
    <location>
        <begin position="19"/>
        <end position="415"/>
    </location>
</feature>
<evidence type="ECO:0000313" key="4">
    <source>
        <dbReference type="Proteomes" id="UP001143486"/>
    </source>
</evidence>
<evidence type="ECO:0000256" key="2">
    <source>
        <dbReference type="SAM" id="SignalP"/>
    </source>
</evidence>
<dbReference type="Pfam" id="PF02321">
    <property type="entry name" value="OEP"/>
    <property type="match status" value="2"/>
</dbReference>
<comment type="caution">
    <text evidence="3">The sequence shown here is derived from an EMBL/GenBank/DDBJ whole genome shotgun (WGS) entry which is preliminary data.</text>
</comment>
<sequence length="415" mass="44972">MLALVAMQILVAPANAVAQTAQPSVLSLDEALARALVEAPELTAADARIDASAQRIDGAARRLNPTLDFTSEGVLGTGDRNLFNEAEAAVGVMQPWERGGDREARSTLAERDRDLRVVEAEIARRDLMQQVELAYLDTQAERMRHAIAEDRIVSLEALAAIVDRRVQAARDPRMARDRIEARLAEARIEAGLARRRVATSATILASYWGGLPDFTVDTQSFLSPGDLGASPADRDTPEIALLRAQRARSDAEIGLETARAVPDANVGLELRHFQSSNDVALGVRFSIPLQVWNANQANIASARSEAAAIDADLAARERVVQRQVQALILRRQAAAGELAALEETVIPPLQTALEQAQTGFARGSFSFLEIYDVQQALIDARLRSVDALFAIHQSDIQLRRLTGGSPNMPQGMGDQ</sequence>
<organism evidence="3 4">
    <name type="scientific">Maricaulis virginensis</name>
    <dbReference type="NCBI Taxonomy" id="144022"/>
    <lineage>
        <taxon>Bacteria</taxon>
        <taxon>Pseudomonadati</taxon>
        <taxon>Pseudomonadota</taxon>
        <taxon>Alphaproteobacteria</taxon>
        <taxon>Maricaulales</taxon>
        <taxon>Maricaulaceae</taxon>
        <taxon>Maricaulis</taxon>
    </lineage>
</organism>
<accession>A0A9W6IHQ4</accession>
<evidence type="ECO:0000313" key="3">
    <source>
        <dbReference type="EMBL" id="GLK50522.1"/>
    </source>
</evidence>
<dbReference type="Gene3D" id="1.20.1600.10">
    <property type="entry name" value="Outer membrane efflux proteins (OEP)"/>
    <property type="match status" value="1"/>
</dbReference>
<dbReference type="EMBL" id="BSFE01000001">
    <property type="protein sequence ID" value="GLK50522.1"/>
    <property type="molecule type" value="Genomic_DNA"/>
</dbReference>
<evidence type="ECO:0000256" key="1">
    <source>
        <dbReference type="ARBA" id="ARBA00007613"/>
    </source>
</evidence>
<reference evidence="3" key="1">
    <citation type="journal article" date="2014" name="Int. J. Syst. Evol. Microbiol.">
        <title>Complete genome sequence of Corynebacterium casei LMG S-19264T (=DSM 44701T), isolated from a smear-ripened cheese.</title>
        <authorList>
            <consortium name="US DOE Joint Genome Institute (JGI-PGF)"/>
            <person name="Walter F."/>
            <person name="Albersmeier A."/>
            <person name="Kalinowski J."/>
            <person name="Ruckert C."/>
        </authorList>
    </citation>
    <scope>NUCLEOTIDE SEQUENCE</scope>
    <source>
        <strain evidence="3">VKM B-1513</strain>
    </source>
</reference>
<dbReference type="AlphaFoldDB" id="A0A9W6IHQ4"/>
<dbReference type="InterPro" id="IPR003423">
    <property type="entry name" value="OMP_efflux"/>
</dbReference>
<proteinExistence type="inferred from homology"/>
<gene>
    <name evidence="3" type="primary">czcC</name>
    <name evidence="3" type="ORF">GCM10017621_00300</name>
</gene>
<keyword evidence="2" id="KW-0732">Signal</keyword>
<reference evidence="3" key="2">
    <citation type="submission" date="2023-01" db="EMBL/GenBank/DDBJ databases">
        <authorList>
            <person name="Sun Q."/>
            <person name="Evtushenko L."/>
        </authorList>
    </citation>
    <scope>NUCLEOTIDE SEQUENCE</scope>
    <source>
        <strain evidence="3">VKM B-1513</strain>
    </source>
</reference>
<dbReference type="GO" id="GO:0015562">
    <property type="term" value="F:efflux transmembrane transporter activity"/>
    <property type="evidence" value="ECO:0007669"/>
    <property type="project" value="InterPro"/>
</dbReference>
<feature type="signal peptide" evidence="2">
    <location>
        <begin position="1"/>
        <end position="18"/>
    </location>
</feature>
<dbReference type="SUPFAM" id="SSF56954">
    <property type="entry name" value="Outer membrane efflux proteins (OEP)"/>
    <property type="match status" value="1"/>
</dbReference>
<dbReference type="InterPro" id="IPR010131">
    <property type="entry name" value="MdtP/NodT-like"/>
</dbReference>
<dbReference type="PANTHER" id="PTHR30203:SF24">
    <property type="entry name" value="BLR4935 PROTEIN"/>
    <property type="match status" value="1"/>
</dbReference>
<protein>
    <submittedName>
        <fullName evidence="3">Cobalt-zinc-cadmium resistance protein</fullName>
    </submittedName>
</protein>
<keyword evidence="4" id="KW-1185">Reference proteome</keyword>
<dbReference type="PANTHER" id="PTHR30203">
    <property type="entry name" value="OUTER MEMBRANE CATION EFFLUX PROTEIN"/>
    <property type="match status" value="1"/>
</dbReference>
<name>A0A9W6IHQ4_9PROT</name>
<dbReference type="Proteomes" id="UP001143486">
    <property type="component" value="Unassembled WGS sequence"/>
</dbReference>
<comment type="similarity">
    <text evidence="1">Belongs to the outer membrane factor (OMF) (TC 1.B.17) family.</text>
</comment>